<accession>A0A2Z6B360</accession>
<evidence type="ECO:0000259" key="4">
    <source>
        <dbReference type="Pfam" id="PF01168"/>
    </source>
</evidence>
<keyword evidence="2" id="KW-0663">Pyridoxal phosphate</keyword>
<name>A0A2Z6B360_9BACT</name>
<dbReference type="GO" id="GO:0008784">
    <property type="term" value="F:alanine racemase activity"/>
    <property type="evidence" value="ECO:0007669"/>
    <property type="project" value="TreeGrafter"/>
</dbReference>
<dbReference type="Pfam" id="PF01168">
    <property type="entry name" value="Ala_racemase_N"/>
    <property type="match status" value="1"/>
</dbReference>
<sequence>MKTPYLEIDLSKIHDNAKHLITMFGVRGIGVMGVTKSVLGEPKIADCLIAAGISSLGDSRIENIIRMRKANVQALLFLIRTPSVSEVQDVVAYADVSFNTELSVIADLSRVAVQQKKIHDIVLMVEMGDLREGILRQDLGKTIGKVLRMKGVRIIGLGTNLACLSGVKPTKSNMDDFSRLAETYERSYGLKLHVISGGNSANFDWMLEDDTKGRVNNVRLGEAIVLGRETLLRKHIGGLHLDAITLVAEVIESKRKPSLPEGETGLDAFGNTPVFEDKGEMLRAIVALGKQDVHVAGLVPLIDVDILGSSSDHLVVDASRAPLRVGDRVRFGLDYAALLSSMTSPFVGRSYIKDQSQRWPRLRGIPERVPAVM</sequence>
<dbReference type="OrthoDB" id="504078at2"/>
<comment type="cofactor">
    <cofactor evidence="1">
        <name>pyridoxal 5'-phosphate</name>
        <dbReference type="ChEBI" id="CHEBI:597326"/>
    </cofactor>
</comment>
<dbReference type="AlphaFoldDB" id="A0A2Z6B360"/>
<evidence type="ECO:0000256" key="3">
    <source>
        <dbReference type="ARBA" id="ARBA00023235"/>
    </source>
</evidence>
<evidence type="ECO:0000256" key="1">
    <source>
        <dbReference type="ARBA" id="ARBA00001933"/>
    </source>
</evidence>
<reference evidence="5 6" key="1">
    <citation type="journal article" date="2018" name="Sci. Adv.">
        <title>Multi-heme cytochromes provide a pathway for survival in energy-limited environments.</title>
        <authorList>
            <person name="Deng X."/>
            <person name="Dohmae N."/>
            <person name="Nealson K.H."/>
            <person name="Hashimoto K."/>
            <person name="Okamoto A."/>
        </authorList>
    </citation>
    <scope>NUCLEOTIDE SEQUENCE [LARGE SCALE GENOMIC DNA]</scope>
    <source>
        <strain evidence="5 6">IS5</strain>
    </source>
</reference>
<dbReference type="Gene3D" id="3.20.20.10">
    <property type="entry name" value="Alanine racemase"/>
    <property type="match status" value="1"/>
</dbReference>
<dbReference type="GO" id="GO:0005829">
    <property type="term" value="C:cytosol"/>
    <property type="evidence" value="ECO:0007669"/>
    <property type="project" value="TreeGrafter"/>
</dbReference>
<proteinExistence type="predicted"/>
<evidence type="ECO:0000256" key="2">
    <source>
        <dbReference type="ARBA" id="ARBA00022898"/>
    </source>
</evidence>
<dbReference type="KEGG" id="dfl:DFE_3152"/>
<protein>
    <submittedName>
        <fullName evidence="5">Putative amino acid racemase</fullName>
    </submittedName>
</protein>
<dbReference type="InterPro" id="IPR001608">
    <property type="entry name" value="Ala_racemase_N"/>
</dbReference>
<keyword evidence="6" id="KW-1185">Reference proteome</keyword>
<dbReference type="PANTHER" id="PTHR30511">
    <property type="entry name" value="ALANINE RACEMASE"/>
    <property type="match status" value="1"/>
</dbReference>
<dbReference type="InterPro" id="IPR000821">
    <property type="entry name" value="Ala_racemase"/>
</dbReference>
<keyword evidence="3" id="KW-0413">Isomerase</keyword>
<gene>
    <name evidence="5" type="ORF">DFE_3152</name>
</gene>
<dbReference type="PANTHER" id="PTHR30511:SF3">
    <property type="entry name" value="LYSINE RACEMASE"/>
    <property type="match status" value="1"/>
</dbReference>
<evidence type="ECO:0000313" key="6">
    <source>
        <dbReference type="Proteomes" id="UP000269883"/>
    </source>
</evidence>
<dbReference type="EMBL" id="AP017378">
    <property type="protein sequence ID" value="BBD09878.1"/>
    <property type="molecule type" value="Genomic_DNA"/>
</dbReference>
<dbReference type="Proteomes" id="UP000269883">
    <property type="component" value="Chromosome"/>
</dbReference>
<evidence type="ECO:0000313" key="5">
    <source>
        <dbReference type="EMBL" id="BBD09878.1"/>
    </source>
</evidence>
<dbReference type="SUPFAM" id="SSF51419">
    <property type="entry name" value="PLP-binding barrel"/>
    <property type="match status" value="1"/>
</dbReference>
<dbReference type="RefSeq" id="WP_126380882.1">
    <property type="nucleotide sequence ID" value="NZ_AP017378.1"/>
</dbReference>
<feature type="domain" description="Alanine racemase N-terminal" evidence="4">
    <location>
        <begin position="8"/>
        <end position="226"/>
    </location>
</feature>
<dbReference type="InterPro" id="IPR029066">
    <property type="entry name" value="PLP-binding_barrel"/>
</dbReference>
<dbReference type="CDD" id="cd06815">
    <property type="entry name" value="PLPDE_III_AR_like_1"/>
    <property type="match status" value="1"/>
</dbReference>
<dbReference type="GO" id="GO:0030170">
    <property type="term" value="F:pyridoxal phosphate binding"/>
    <property type="evidence" value="ECO:0007669"/>
    <property type="project" value="TreeGrafter"/>
</dbReference>
<organism evidence="5 6">
    <name type="scientific">Desulfovibrio ferrophilus</name>
    <dbReference type="NCBI Taxonomy" id="241368"/>
    <lineage>
        <taxon>Bacteria</taxon>
        <taxon>Pseudomonadati</taxon>
        <taxon>Thermodesulfobacteriota</taxon>
        <taxon>Desulfovibrionia</taxon>
        <taxon>Desulfovibrionales</taxon>
        <taxon>Desulfovibrionaceae</taxon>
        <taxon>Desulfovibrio</taxon>
    </lineage>
</organism>